<comment type="function">
    <text evidence="4">Involved in 20S proteasome assembly.</text>
</comment>
<dbReference type="Pfam" id="PF09754">
    <property type="entry name" value="PAC2"/>
    <property type="match status" value="1"/>
</dbReference>
<dbReference type="Gene3D" id="3.40.50.10900">
    <property type="entry name" value="PAC-like subunit"/>
    <property type="match status" value="2"/>
</dbReference>
<evidence type="ECO:0000313" key="7">
    <source>
        <dbReference type="Proteomes" id="UP000054248"/>
    </source>
</evidence>
<reference evidence="7" key="2">
    <citation type="submission" date="2015-01" db="EMBL/GenBank/DDBJ databases">
        <title>Evolutionary Origins and Diversification of the Mycorrhizal Mutualists.</title>
        <authorList>
            <consortium name="DOE Joint Genome Institute"/>
            <consortium name="Mycorrhizal Genomics Consortium"/>
            <person name="Kohler A."/>
            <person name="Kuo A."/>
            <person name="Nagy L.G."/>
            <person name="Floudas D."/>
            <person name="Copeland A."/>
            <person name="Barry K.W."/>
            <person name="Cichocki N."/>
            <person name="Veneault-Fourrey C."/>
            <person name="LaButti K."/>
            <person name="Lindquist E.A."/>
            <person name="Lipzen A."/>
            <person name="Lundell T."/>
            <person name="Morin E."/>
            <person name="Murat C."/>
            <person name="Riley R."/>
            <person name="Ohm R."/>
            <person name="Sun H."/>
            <person name="Tunlid A."/>
            <person name="Henrissat B."/>
            <person name="Grigoriev I.V."/>
            <person name="Hibbett D.S."/>
            <person name="Martin F."/>
        </authorList>
    </citation>
    <scope>NUCLEOTIDE SEQUENCE [LARGE SCALE GENOMIC DNA]</scope>
    <source>
        <strain evidence="7">MUT 4182</strain>
    </source>
</reference>
<comment type="subunit">
    <text evidence="4">Component of the 20S proteasome chaperone.</text>
</comment>
<proteinExistence type="inferred from homology"/>
<evidence type="ECO:0000313" key="6">
    <source>
        <dbReference type="EMBL" id="KIO17684.1"/>
    </source>
</evidence>
<dbReference type="GO" id="GO:0005829">
    <property type="term" value="C:cytosol"/>
    <property type="evidence" value="ECO:0007669"/>
    <property type="project" value="TreeGrafter"/>
</dbReference>
<dbReference type="GO" id="GO:0005634">
    <property type="term" value="C:nucleus"/>
    <property type="evidence" value="ECO:0007669"/>
    <property type="project" value="TreeGrafter"/>
</dbReference>
<evidence type="ECO:0000256" key="2">
    <source>
        <dbReference type="ARBA" id="ARBA00023186"/>
    </source>
</evidence>
<dbReference type="InterPro" id="IPR016562">
    <property type="entry name" value="Proteasome_assmbl_chp_2_euk"/>
</dbReference>
<organism evidence="6 7">
    <name type="scientific">Tulasnella calospora MUT 4182</name>
    <dbReference type="NCBI Taxonomy" id="1051891"/>
    <lineage>
        <taxon>Eukaryota</taxon>
        <taxon>Fungi</taxon>
        <taxon>Dikarya</taxon>
        <taxon>Basidiomycota</taxon>
        <taxon>Agaricomycotina</taxon>
        <taxon>Agaricomycetes</taxon>
        <taxon>Cantharellales</taxon>
        <taxon>Tulasnellaceae</taxon>
        <taxon>Tulasnella</taxon>
    </lineage>
</organism>
<keyword evidence="2 4" id="KW-0143">Chaperone</keyword>
<accession>A0A0C3Q4D7</accession>
<dbReference type="PANTHER" id="PTHR12970">
    <property type="entry name" value="PROTEASOME ASSEMBLY CHAPERONE 2"/>
    <property type="match status" value="1"/>
</dbReference>
<dbReference type="HOGENOM" id="CLU_062640_2_2_1"/>
<dbReference type="PANTHER" id="PTHR12970:SF1">
    <property type="entry name" value="PROTEASOME ASSEMBLY CHAPERONE 2"/>
    <property type="match status" value="1"/>
</dbReference>
<dbReference type="STRING" id="1051891.A0A0C3Q4D7"/>
<dbReference type="Proteomes" id="UP000054248">
    <property type="component" value="Unassembled WGS sequence"/>
</dbReference>
<evidence type="ECO:0000256" key="3">
    <source>
        <dbReference type="ARBA" id="ARBA00025745"/>
    </source>
</evidence>
<name>A0A0C3Q4D7_9AGAM</name>
<evidence type="ECO:0000256" key="4">
    <source>
        <dbReference type="PIRNR" id="PIRNR010044"/>
    </source>
</evidence>
<dbReference type="InterPro" id="IPR019151">
    <property type="entry name" value="Proteasome_assmbl_chaperone_2"/>
</dbReference>
<evidence type="ECO:0000256" key="5">
    <source>
        <dbReference type="SAM" id="MobiDB-lite"/>
    </source>
</evidence>
<protein>
    <recommendedName>
        <fullName evidence="1 4">Proteasome assembly chaperone 2</fullName>
    </recommendedName>
</protein>
<gene>
    <name evidence="6" type="ORF">M407DRAFT_168939</name>
</gene>
<evidence type="ECO:0000256" key="1">
    <source>
        <dbReference type="ARBA" id="ARBA00019186"/>
    </source>
</evidence>
<dbReference type="OrthoDB" id="10260712at2759"/>
<comment type="similarity">
    <text evidence="3 4">Belongs to the PSMG2 family.</text>
</comment>
<feature type="region of interest" description="Disordered" evidence="5">
    <location>
        <begin position="232"/>
        <end position="257"/>
    </location>
</feature>
<sequence>MEIIPTSQSLNLKGSILVVPIVSTGNVSQLAIDLMVCTLGLERVGIVDCDYVVPVVGGREGGEGGITTPLELYGKAGLNVVFLQQRSPVMKTFKDDFVKGLKSLVLGNEISALFILSGMDLSDRPDAHMNSPTYHLIPALLTNHEGKLHPAVHELAIHFPPLITTTNQTPGTELPVIPGSGVTRKLVSSLSPEFPCMGVILEYVLEGDNRADAALLASALSRSLHKELGMTENERWKEPPSWQQGLFGTAHDQSLFG</sequence>
<dbReference type="SUPFAM" id="SSF159659">
    <property type="entry name" value="Cgl1923-like"/>
    <property type="match status" value="1"/>
</dbReference>
<dbReference type="AlphaFoldDB" id="A0A0C3Q4D7"/>
<dbReference type="InterPro" id="IPR038389">
    <property type="entry name" value="PSMG2_sf"/>
</dbReference>
<dbReference type="PIRSF" id="PIRSF010044">
    <property type="entry name" value="UCP010044"/>
    <property type="match status" value="1"/>
</dbReference>
<dbReference type="GO" id="GO:0043248">
    <property type="term" value="P:proteasome assembly"/>
    <property type="evidence" value="ECO:0007669"/>
    <property type="project" value="TreeGrafter"/>
</dbReference>
<reference evidence="6 7" key="1">
    <citation type="submission" date="2014-04" db="EMBL/GenBank/DDBJ databases">
        <authorList>
            <consortium name="DOE Joint Genome Institute"/>
            <person name="Kuo A."/>
            <person name="Girlanda M."/>
            <person name="Perotto S."/>
            <person name="Kohler A."/>
            <person name="Nagy L.G."/>
            <person name="Floudas D."/>
            <person name="Copeland A."/>
            <person name="Barry K.W."/>
            <person name="Cichocki N."/>
            <person name="Veneault-Fourrey C."/>
            <person name="LaButti K."/>
            <person name="Lindquist E.A."/>
            <person name="Lipzen A."/>
            <person name="Lundell T."/>
            <person name="Morin E."/>
            <person name="Murat C."/>
            <person name="Sun H."/>
            <person name="Tunlid A."/>
            <person name="Henrissat B."/>
            <person name="Grigoriev I.V."/>
            <person name="Hibbett D.S."/>
            <person name="Martin F."/>
            <person name="Nordberg H.P."/>
            <person name="Cantor M.N."/>
            <person name="Hua S.X."/>
        </authorList>
    </citation>
    <scope>NUCLEOTIDE SEQUENCE [LARGE SCALE GENOMIC DNA]</scope>
    <source>
        <strain evidence="6 7">MUT 4182</strain>
    </source>
</reference>
<dbReference type="EMBL" id="KN823353">
    <property type="protein sequence ID" value="KIO17684.1"/>
    <property type="molecule type" value="Genomic_DNA"/>
</dbReference>
<keyword evidence="7" id="KW-1185">Reference proteome</keyword>